<evidence type="ECO:0000313" key="1">
    <source>
        <dbReference type="EMBL" id="CAG8757364.1"/>
    </source>
</evidence>
<sequence>MAEKEKTPLITPFTIAAREKSKQQISSINSGDSSSNKSELWIYYVIVIICTILKEGTQANYMFYHWCQEASKQNSFTSGYKYFKLQSLTQHIANKDYQSVVAAHSMET</sequence>
<organism evidence="1 2">
    <name type="scientific">Dentiscutata erythropus</name>
    <dbReference type="NCBI Taxonomy" id="1348616"/>
    <lineage>
        <taxon>Eukaryota</taxon>
        <taxon>Fungi</taxon>
        <taxon>Fungi incertae sedis</taxon>
        <taxon>Mucoromycota</taxon>
        <taxon>Glomeromycotina</taxon>
        <taxon>Glomeromycetes</taxon>
        <taxon>Diversisporales</taxon>
        <taxon>Gigasporaceae</taxon>
        <taxon>Dentiscutata</taxon>
    </lineage>
</organism>
<gene>
    <name evidence="1" type="ORF">DERYTH_LOCUS17470</name>
</gene>
<name>A0A9N9IZI5_9GLOM</name>
<dbReference type="AlphaFoldDB" id="A0A9N9IZI5"/>
<dbReference type="Proteomes" id="UP000789405">
    <property type="component" value="Unassembled WGS sequence"/>
</dbReference>
<accession>A0A9N9IZI5</accession>
<reference evidence="1" key="1">
    <citation type="submission" date="2021-06" db="EMBL/GenBank/DDBJ databases">
        <authorList>
            <person name="Kallberg Y."/>
            <person name="Tangrot J."/>
            <person name="Rosling A."/>
        </authorList>
    </citation>
    <scope>NUCLEOTIDE SEQUENCE</scope>
    <source>
        <strain evidence="1">MA453B</strain>
    </source>
</reference>
<evidence type="ECO:0000313" key="2">
    <source>
        <dbReference type="Proteomes" id="UP000789405"/>
    </source>
</evidence>
<proteinExistence type="predicted"/>
<keyword evidence="2" id="KW-1185">Reference proteome</keyword>
<comment type="caution">
    <text evidence="1">The sequence shown here is derived from an EMBL/GenBank/DDBJ whole genome shotgun (WGS) entry which is preliminary data.</text>
</comment>
<dbReference type="EMBL" id="CAJVPY010016503">
    <property type="protein sequence ID" value="CAG8757364.1"/>
    <property type="molecule type" value="Genomic_DNA"/>
</dbReference>
<protein>
    <submittedName>
        <fullName evidence="1">2820_t:CDS:1</fullName>
    </submittedName>
</protein>